<comment type="subcellular location">
    <subcellularLocation>
        <location evidence="1">Membrane</location>
        <topology evidence="1">Multi-pass membrane protein</topology>
    </subcellularLocation>
</comment>
<dbReference type="GO" id="GO:0055085">
    <property type="term" value="P:transmembrane transport"/>
    <property type="evidence" value="ECO:0007669"/>
    <property type="project" value="TreeGrafter"/>
</dbReference>
<dbReference type="InterPro" id="IPR010308">
    <property type="entry name" value="TRP_C"/>
</dbReference>
<evidence type="ECO:0000256" key="9">
    <source>
        <dbReference type="SAM" id="SignalP"/>
    </source>
</evidence>
<dbReference type="GO" id="GO:0009272">
    <property type="term" value="P:fungal-type cell wall biogenesis"/>
    <property type="evidence" value="ECO:0007669"/>
    <property type="project" value="TreeGrafter"/>
</dbReference>
<dbReference type="GeneID" id="87918839"/>
<keyword evidence="12" id="KW-1185">Reference proteome</keyword>
<keyword evidence="3 8" id="KW-0812">Transmembrane</keyword>
<feature type="transmembrane region" description="Helical" evidence="8">
    <location>
        <begin position="563"/>
        <end position="596"/>
    </location>
</feature>
<dbReference type="PANTHER" id="PTHR31145">
    <property type="entry name" value="INTEGRAL MEMBRANE PROTEIN (AFU_ORTHOLOGUE AFUA_7G01610)"/>
    <property type="match status" value="1"/>
</dbReference>
<comment type="similarity">
    <text evidence="2">Belongs to the transient receptor potential (TRP) ion channel family.</text>
</comment>
<dbReference type="GO" id="GO:0016020">
    <property type="term" value="C:membrane"/>
    <property type="evidence" value="ECO:0007669"/>
    <property type="project" value="UniProtKB-SubCell"/>
</dbReference>
<dbReference type="EMBL" id="JAWRVG010000014">
    <property type="protein sequence ID" value="KAK4075400.1"/>
    <property type="molecule type" value="Genomic_DNA"/>
</dbReference>
<feature type="region of interest" description="Disordered" evidence="7">
    <location>
        <begin position="650"/>
        <end position="738"/>
    </location>
</feature>
<feature type="domain" description="ML-like" evidence="10">
    <location>
        <begin position="26"/>
        <end position="165"/>
    </location>
</feature>
<comment type="caution">
    <text evidence="11">The sequence shown here is derived from an EMBL/GenBank/DDBJ whole genome shotgun (WGS) entry which is preliminary data.</text>
</comment>
<gene>
    <name evidence="11" type="ORF">Triagg1_4521</name>
</gene>
<proteinExistence type="inferred from homology"/>
<protein>
    <recommendedName>
        <fullName evidence="10">ML-like domain-containing protein</fullName>
    </recommendedName>
</protein>
<feature type="transmembrane region" description="Helical" evidence="8">
    <location>
        <begin position="336"/>
        <end position="358"/>
    </location>
</feature>
<feature type="transmembrane region" description="Helical" evidence="8">
    <location>
        <begin position="537"/>
        <end position="557"/>
    </location>
</feature>
<evidence type="ECO:0000313" key="11">
    <source>
        <dbReference type="EMBL" id="KAK4075400.1"/>
    </source>
</evidence>
<dbReference type="PANTHER" id="PTHR31145:SF2">
    <property type="entry name" value="FLAVIN CARRIER PROTEIN 2"/>
    <property type="match status" value="1"/>
</dbReference>
<dbReference type="RefSeq" id="XP_062756538.1">
    <property type="nucleotide sequence ID" value="XM_062898934.1"/>
</dbReference>
<feature type="transmembrane region" description="Helical" evidence="8">
    <location>
        <begin position="479"/>
        <end position="499"/>
    </location>
</feature>
<feature type="transmembrane region" description="Helical" evidence="8">
    <location>
        <begin position="419"/>
        <end position="437"/>
    </location>
</feature>
<evidence type="ECO:0000256" key="4">
    <source>
        <dbReference type="ARBA" id="ARBA00022729"/>
    </source>
</evidence>
<organism evidence="11 12">
    <name type="scientific">Trichoderma aggressivum f. europaeum</name>
    <dbReference type="NCBI Taxonomy" id="173218"/>
    <lineage>
        <taxon>Eukaryota</taxon>
        <taxon>Fungi</taxon>
        <taxon>Dikarya</taxon>
        <taxon>Ascomycota</taxon>
        <taxon>Pezizomycotina</taxon>
        <taxon>Sordariomycetes</taxon>
        <taxon>Hypocreomycetidae</taxon>
        <taxon>Hypocreales</taxon>
        <taxon>Hypocreaceae</taxon>
        <taxon>Trichoderma</taxon>
    </lineage>
</organism>
<reference evidence="11" key="1">
    <citation type="submission" date="2023-11" db="EMBL/GenBank/DDBJ databases">
        <title>The genome sequences of three competitors of mushroom-forming fungi.</title>
        <authorList>
            <person name="Beijen E."/>
            <person name="Ohm R.A."/>
        </authorList>
    </citation>
    <scope>NUCLEOTIDE SEQUENCE</scope>
    <source>
        <strain evidence="11">CBS 100526</strain>
    </source>
</reference>
<accession>A0AAE1IEK5</accession>
<feature type="signal peptide" evidence="9">
    <location>
        <begin position="1"/>
        <end position="24"/>
    </location>
</feature>
<keyword evidence="5 8" id="KW-1133">Transmembrane helix</keyword>
<feature type="transmembrane region" description="Helical" evidence="8">
    <location>
        <begin position="379"/>
        <end position="399"/>
    </location>
</feature>
<dbReference type="Pfam" id="PF14558">
    <property type="entry name" value="TRP_N"/>
    <property type="match status" value="1"/>
</dbReference>
<dbReference type="Pfam" id="PF06011">
    <property type="entry name" value="TRP"/>
    <property type="match status" value="1"/>
</dbReference>
<evidence type="ECO:0000256" key="2">
    <source>
        <dbReference type="ARBA" id="ARBA00010642"/>
    </source>
</evidence>
<evidence type="ECO:0000256" key="7">
    <source>
        <dbReference type="SAM" id="MobiDB-lite"/>
    </source>
</evidence>
<evidence type="ECO:0000313" key="12">
    <source>
        <dbReference type="Proteomes" id="UP001273209"/>
    </source>
</evidence>
<sequence>MRSFFRAPLALLAMTASLLAPADAEKMLLSNSLNLCQQDSTLQASLFNVVYTPANNSASINMVATSSVQGKVSFDIEASAYGYTFLRQTVDPCDIGLRGLCPMVSGKIAFGFNLPVSASASSQIPGIAYQIPDLDATVKVRVNLTTTGESVACVEADISNGKTVNLVGVKWATAVIAGLALVSSAIINGLGHSNTAAHVAANSLSLFGYFQAQAIIGLTGIRLPPIVQAWTQDFQWSMGIIRVGFMQTIFTWYQRATGGTPSTIFDSLTTVSVQLEKRGLQVAQAGLGVLKRGAAIMPKPAVQLLKRGNVMTGSGSYVVFGIQRVAFKAGIESTNLFMTGLVFFWIFALIIAGAVAVFKGFLEILAQRGIMKNDRFIDFRNGWITVLKGVLFRVCLIGFPQMTILCLWEFTQRDSAAEVILAVFFFFGPLFTLAWGASKVIRIARRSISMHRNPAYILFSDPQALNKWGFLYVQFRASAYYFIIPILFYTLIKSMFIALAQRSGVTQAIALIIIEVGFLIAASVLRPWMDKSTNSFNIAIGVINFLNAIFLFIFTNVLDTPLIVIGVVGVVLFILNAAFSLILLFMVIFSTAFSLIRKNPDARYQFMSDDRASFMKSQSQLNATTELDALAATARGDKAGYKGGFDLDDNESMSSGDVRKHNEASGSYSVSATNSQNSFYPNGQGQAAAIPLYPAQRGPSPLRESTPNPIASAVSLSQQRTVNTASPASGHRSQHNAR</sequence>
<feature type="chain" id="PRO_5042000184" description="ML-like domain-containing protein" evidence="9">
    <location>
        <begin position="25"/>
        <end position="738"/>
    </location>
</feature>
<evidence type="ECO:0000256" key="6">
    <source>
        <dbReference type="ARBA" id="ARBA00023136"/>
    </source>
</evidence>
<evidence type="ECO:0000256" key="3">
    <source>
        <dbReference type="ARBA" id="ARBA00022692"/>
    </source>
</evidence>
<feature type="transmembrane region" description="Helical" evidence="8">
    <location>
        <begin position="505"/>
        <end position="525"/>
    </location>
</feature>
<evidence type="ECO:0000259" key="10">
    <source>
        <dbReference type="SMART" id="SM01320"/>
    </source>
</evidence>
<dbReference type="InterPro" id="IPR040241">
    <property type="entry name" value="TRP_Flc/Pkd2-like"/>
</dbReference>
<dbReference type="AlphaFoldDB" id="A0AAE1IEK5"/>
<keyword evidence="4 9" id="KW-0732">Signal</keyword>
<dbReference type="InterPro" id="IPR032800">
    <property type="entry name" value="TRP_N"/>
</dbReference>
<feature type="compositionally biased region" description="Polar residues" evidence="7">
    <location>
        <begin position="664"/>
        <end position="685"/>
    </location>
</feature>
<dbReference type="SMART" id="SM01320">
    <property type="entry name" value="TRP_N"/>
    <property type="match status" value="1"/>
</dbReference>
<evidence type="ECO:0000256" key="5">
    <source>
        <dbReference type="ARBA" id="ARBA00022989"/>
    </source>
</evidence>
<dbReference type="Proteomes" id="UP001273209">
    <property type="component" value="Unassembled WGS sequence"/>
</dbReference>
<keyword evidence="6 8" id="KW-0472">Membrane</keyword>
<feature type="compositionally biased region" description="Polar residues" evidence="7">
    <location>
        <begin position="703"/>
        <end position="727"/>
    </location>
</feature>
<name>A0AAE1IEK5_9HYPO</name>
<evidence type="ECO:0000256" key="1">
    <source>
        <dbReference type="ARBA" id="ARBA00004141"/>
    </source>
</evidence>
<evidence type="ECO:0000256" key="8">
    <source>
        <dbReference type="SAM" id="Phobius"/>
    </source>
</evidence>